<keyword evidence="7" id="KW-1185">Reference proteome</keyword>
<protein>
    <submittedName>
        <fullName evidence="6">Transcriptional regulator</fullName>
    </submittedName>
</protein>
<dbReference type="PANTHER" id="PTHR33204:SF18">
    <property type="entry name" value="TRANSCRIPTIONAL REGULATORY PROTEIN"/>
    <property type="match status" value="1"/>
</dbReference>
<dbReference type="OrthoDB" id="9807069at2"/>
<accession>A0A3N7HU57</accession>
<name>A0A3N7HU57_9BURK</name>
<reference evidence="6 7" key="1">
    <citation type="submission" date="2018-08" db="EMBL/GenBank/DDBJ databases">
        <authorList>
            <person name="Khan S.A."/>
            <person name="Jeon C.O."/>
            <person name="Chun B.H."/>
            <person name="Jeong S.E."/>
        </authorList>
    </citation>
    <scope>NUCLEOTIDE SEQUENCE [LARGE SCALE GENOMIC DNA]</scope>
    <source>
        <strain evidence="6 7">S-16</strain>
    </source>
</reference>
<keyword evidence="1" id="KW-0805">Transcription regulation</keyword>
<feature type="compositionally biased region" description="Basic and acidic residues" evidence="4">
    <location>
        <begin position="151"/>
        <end position="172"/>
    </location>
</feature>
<feature type="domain" description="HTH hxlR-type" evidence="5">
    <location>
        <begin position="11"/>
        <end position="108"/>
    </location>
</feature>
<dbReference type="Proteomes" id="UP000267464">
    <property type="component" value="Unassembled WGS sequence"/>
</dbReference>
<dbReference type="RefSeq" id="WP_124538453.1">
    <property type="nucleotide sequence ID" value="NZ_QUSW01000001.1"/>
</dbReference>
<dbReference type="Gene3D" id="1.10.10.10">
    <property type="entry name" value="Winged helix-like DNA-binding domain superfamily/Winged helix DNA-binding domain"/>
    <property type="match status" value="1"/>
</dbReference>
<dbReference type="InterPro" id="IPR036390">
    <property type="entry name" value="WH_DNA-bd_sf"/>
</dbReference>
<keyword evidence="2" id="KW-0238">DNA-binding</keyword>
<dbReference type="PROSITE" id="PS51118">
    <property type="entry name" value="HTH_HXLR"/>
    <property type="match status" value="1"/>
</dbReference>
<evidence type="ECO:0000256" key="3">
    <source>
        <dbReference type="ARBA" id="ARBA00023163"/>
    </source>
</evidence>
<sequence length="172" mass="19318">MRRTSFASMTCPVARSLEQIGDWWTLLLVREAFYGTRRFKDFEANLGIAPNILSTRLSKLVEHGILHVAEATASGKALEYRLTDKGRDLFPVIVAVAQWGDKHAVGAKGSPIRIVERETMKEIAPLRVRSQDGRALDVRQLAVIDGPGASKADRKRLEDARKRREEQQRGEP</sequence>
<keyword evidence="3" id="KW-0804">Transcription</keyword>
<evidence type="ECO:0000256" key="1">
    <source>
        <dbReference type="ARBA" id="ARBA00023015"/>
    </source>
</evidence>
<evidence type="ECO:0000313" key="6">
    <source>
        <dbReference type="EMBL" id="RQP25794.1"/>
    </source>
</evidence>
<dbReference type="AlphaFoldDB" id="A0A3N7HU57"/>
<evidence type="ECO:0000313" key="7">
    <source>
        <dbReference type="Proteomes" id="UP000267464"/>
    </source>
</evidence>
<organism evidence="6 7">
    <name type="scientific">Piscinibacter terrae</name>
    <dbReference type="NCBI Taxonomy" id="2496871"/>
    <lineage>
        <taxon>Bacteria</taxon>
        <taxon>Pseudomonadati</taxon>
        <taxon>Pseudomonadota</taxon>
        <taxon>Betaproteobacteria</taxon>
        <taxon>Burkholderiales</taxon>
        <taxon>Sphaerotilaceae</taxon>
        <taxon>Piscinibacter</taxon>
    </lineage>
</organism>
<dbReference type="InterPro" id="IPR036388">
    <property type="entry name" value="WH-like_DNA-bd_sf"/>
</dbReference>
<feature type="region of interest" description="Disordered" evidence="4">
    <location>
        <begin position="147"/>
        <end position="172"/>
    </location>
</feature>
<dbReference type="Pfam" id="PF01638">
    <property type="entry name" value="HxlR"/>
    <property type="match status" value="1"/>
</dbReference>
<proteinExistence type="predicted"/>
<evidence type="ECO:0000256" key="2">
    <source>
        <dbReference type="ARBA" id="ARBA00023125"/>
    </source>
</evidence>
<dbReference type="SUPFAM" id="SSF46785">
    <property type="entry name" value="Winged helix' DNA-binding domain"/>
    <property type="match status" value="1"/>
</dbReference>
<dbReference type="PANTHER" id="PTHR33204">
    <property type="entry name" value="TRANSCRIPTIONAL REGULATOR, MARR FAMILY"/>
    <property type="match status" value="1"/>
</dbReference>
<dbReference type="EMBL" id="QUSW01000001">
    <property type="protein sequence ID" value="RQP25794.1"/>
    <property type="molecule type" value="Genomic_DNA"/>
</dbReference>
<evidence type="ECO:0000259" key="5">
    <source>
        <dbReference type="PROSITE" id="PS51118"/>
    </source>
</evidence>
<reference evidence="6 7" key="2">
    <citation type="submission" date="2018-12" db="EMBL/GenBank/DDBJ databases">
        <title>Rhizobacter gummiphilus sp. nov., a rubber-degrading bacterium isolated from the soil of a botanical garden in Japan.</title>
        <authorList>
            <person name="Shunsuke S.S."/>
        </authorList>
    </citation>
    <scope>NUCLEOTIDE SEQUENCE [LARGE SCALE GENOMIC DNA]</scope>
    <source>
        <strain evidence="6 7">S-16</strain>
    </source>
</reference>
<evidence type="ECO:0000256" key="4">
    <source>
        <dbReference type="SAM" id="MobiDB-lite"/>
    </source>
</evidence>
<dbReference type="GO" id="GO:0003677">
    <property type="term" value="F:DNA binding"/>
    <property type="evidence" value="ECO:0007669"/>
    <property type="project" value="UniProtKB-KW"/>
</dbReference>
<dbReference type="InterPro" id="IPR002577">
    <property type="entry name" value="HTH_HxlR"/>
</dbReference>
<gene>
    <name evidence="6" type="ORF">DZC73_01630</name>
</gene>
<comment type="caution">
    <text evidence="6">The sequence shown here is derived from an EMBL/GenBank/DDBJ whole genome shotgun (WGS) entry which is preliminary data.</text>
</comment>